<evidence type="ECO:0000256" key="6">
    <source>
        <dbReference type="ARBA" id="ARBA00022968"/>
    </source>
</evidence>
<keyword evidence="10" id="KW-0325">Glycoprotein</keyword>
<evidence type="ECO:0000256" key="11">
    <source>
        <dbReference type="RuleBase" id="RU363063"/>
    </source>
</evidence>
<dbReference type="AlphaFoldDB" id="A0A914VY49"/>
<dbReference type="GO" id="GO:0016758">
    <property type="term" value="F:hexosyltransferase activity"/>
    <property type="evidence" value="ECO:0007669"/>
    <property type="project" value="InterPro"/>
</dbReference>
<keyword evidence="5 11" id="KW-0812">Transmembrane</keyword>
<dbReference type="Proteomes" id="UP000887566">
    <property type="component" value="Unplaced"/>
</dbReference>
<keyword evidence="3 11" id="KW-0328">Glycosyltransferase</keyword>
<comment type="similarity">
    <text evidence="2 11">Belongs to the glycosyltransferase 31 family.</text>
</comment>
<keyword evidence="7 11" id="KW-1133">Transmembrane helix</keyword>
<evidence type="ECO:0000256" key="10">
    <source>
        <dbReference type="ARBA" id="ARBA00023180"/>
    </source>
</evidence>
<feature type="transmembrane region" description="Helical" evidence="11">
    <location>
        <begin position="7"/>
        <end position="26"/>
    </location>
</feature>
<evidence type="ECO:0000256" key="8">
    <source>
        <dbReference type="ARBA" id="ARBA00023034"/>
    </source>
</evidence>
<keyword evidence="12" id="KW-1185">Reference proteome</keyword>
<evidence type="ECO:0000256" key="9">
    <source>
        <dbReference type="ARBA" id="ARBA00023136"/>
    </source>
</evidence>
<accession>A0A914VY49</accession>
<evidence type="ECO:0000256" key="1">
    <source>
        <dbReference type="ARBA" id="ARBA00004323"/>
    </source>
</evidence>
<evidence type="ECO:0000256" key="4">
    <source>
        <dbReference type="ARBA" id="ARBA00022679"/>
    </source>
</evidence>
<protein>
    <recommendedName>
        <fullName evidence="11">Hexosyltransferase</fullName>
        <ecNumber evidence="11">2.4.1.-</ecNumber>
    </recommendedName>
</protein>
<dbReference type="PANTHER" id="PTHR11214:SF349">
    <property type="entry name" value="BETA-1,3-GALACTOSYLTRANSFERASE BRN"/>
    <property type="match status" value="1"/>
</dbReference>
<keyword evidence="6 11" id="KW-0735">Signal-anchor</keyword>
<evidence type="ECO:0000256" key="2">
    <source>
        <dbReference type="ARBA" id="ARBA00008661"/>
    </source>
</evidence>
<evidence type="ECO:0000313" key="12">
    <source>
        <dbReference type="Proteomes" id="UP000887566"/>
    </source>
</evidence>
<evidence type="ECO:0000256" key="7">
    <source>
        <dbReference type="ARBA" id="ARBA00022989"/>
    </source>
</evidence>
<dbReference type="GO" id="GO:0006493">
    <property type="term" value="P:protein O-linked glycosylation"/>
    <property type="evidence" value="ECO:0007669"/>
    <property type="project" value="TreeGrafter"/>
</dbReference>
<dbReference type="GO" id="GO:0000139">
    <property type="term" value="C:Golgi membrane"/>
    <property type="evidence" value="ECO:0007669"/>
    <property type="project" value="UniProtKB-SubCell"/>
</dbReference>
<evidence type="ECO:0000313" key="13">
    <source>
        <dbReference type="WBParaSite" id="PSAMB.scaffold274size59727.g4275.t1"/>
    </source>
</evidence>
<proteinExistence type="inferred from homology"/>
<dbReference type="InterPro" id="IPR002659">
    <property type="entry name" value="Glyco_trans_31"/>
</dbReference>
<name>A0A914VY49_9BILA</name>
<dbReference type="Pfam" id="PF01762">
    <property type="entry name" value="Galactosyl_T"/>
    <property type="match status" value="1"/>
</dbReference>
<dbReference type="PANTHER" id="PTHR11214">
    <property type="entry name" value="BETA-1,3-N-ACETYLGLUCOSAMINYLTRANSFERASE"/>
    <property type="match status" value="1"/>
</dbReference>
<reference evidence="13" key="1">
    <citation type="submission" date="2022-11" db="UniProtKB">
        <authorList>
            <consortium name="WormBaseParasite"/>
        </authorList>
    </citation>
    <scope>IDENTIFICATION</scope>
</reference>
<organism evidence="12 13">
    <name type="scientific">Plectus sambesii</name>
    <dbReference type="NCBI Taxonomy" id="2011161"/>
    <lineage>
        <taxon>Eukaryota</taxon>
        <taxon>Metazoa</taxon>
        <taxon>Ecdysozoa</taxon>
        <taxon>Nematoda</taxon>
        <taxon>Chromadorea</taxon>
        <taxon>Plectida</taxon>
        <taxon>Plectina</taxon>
        <taxon>Plectoidea</taxon>
        <taxon>Plectidae</taxon>
        <taxon>Plectus</taxon>
    </lineage>
</organism>
<keyword evidence="9 11" id="KW-0472">Membrane</keyword>
<evidence type="ECO:0000256" key="3">
    <source>
        <dbReference type="ARBA" id="ARBA00022676"/>
    </source>
</evidence>
<sequence length="444" mass="51224">MPKIRTLKTYLLAILVFCSFYFLGIFDHIFATPFRKFQWPPYVNVNEQVDLRMRGLRSNILYENDWASVYHHRLEPHSQLCAEGHYPLVLIAVKSAVANFDRRAMIRQLWGKERRRNTTLLIATVFVVGRSVEDSVNLKAEQENDRHGDLLMGDYLDAYGNNTLKLISALQFAVEQCDAGVSYVLLVDDDYHVSIRNLVFMLLGSSTTANEDLYAGYRFDSSPFRSRWNKHYVPLSVYPFSSYPPYISAGAVVLSRQTAKRMFYASHYLRYYPFDDIFAGIMAHILGIEPTHDGNFRFWQSWSYNPGDYLDVVAAHGFADLDLMRRAFLDSEADVSVSYSHPSPHPVFVATLKIQGLAPVDRLIKLQHARALQHQSRYHRIDEPSLAAWIKLIRLVVQKRPVRKWTWRSNDCKTKIEIDYAICSQDFTVVNDVCTIDASTIKQP</sequence>
<dbReference type="Gene3D" id="3.90.550.50">
    <property type="match status" value="1"/>
</dbReference>
<dbReference type="FunFam" id="3.90.550.50:FF:000001">
    <property type="entry name" value="Hexosyltransferase"/>
    <property type="match status" value="1"/>
</dbReference>
<comment type="subcellular location">
    <subcellularLocation>
        <location evidence="1 11">Golgi apparatus membrane</location>
        <topology evidence="1 11">Single-pass type II membrane protein</topology>
    </subcellularLocation>
</comment>
<dbReference type="WBParaSite" id="PSAMB.scaffold274size59727.g4275.t1">
    <property type="protein sequence ID" value="PSAMB.scaffold274size59727.g4275.t1"/>
    <property type="gene ID" value="PSAMB.scaffold274size59727.g4275"/>
</dbReference>
<dbReference type="EC" id="2.4.1.-" evidence="11"/>
<dbReference type="GO" id="GO:0008194">
    <property type="term" value="F:UDP-glycosyltransferase activity"/>
    <property type="evidence" value="ECO:0007669"/>
    <property type="project" value="TreeGrafter"/>
</dbReference>
<keyword evidence="4" id="KW-0808">Transferase</keyword>
<keyword evidence="8 11" id="KW-0333">Golgi apparatus</keyword>
<evidence type="ECO:0000256" key="5">
    <source>
        <dbReference type="ARBA" id="ARBA00022692"/>
    </source>
</evidence>